<dbReference type="SUPFAM" id="SSF51735">
    <property type="entry name" value="NAD(P)-binding Rossmann-fold domains"/>
    <property type="match status" value="1"/>
</dbReference>
<dbReference type="InterPro" id="IPR008927">
    <property type="entry name" value="6-PGluconate_DH-like_C_sf"/>
</dbReference>
<dbReference type="GO" id="GO:0008677">
    <property type="term" value="F:2-dehydropantoate 2-reductase activity"/>
    <property type="evidence" value="ECO:0007669"/>
    <property type="project" value="UniProtKB-EC"/>
</dbReference>
<evidence type="ECO:0000313" key="6">
    <source>
        <dbReference type="EMBL" id="CUV03143.1"/>
    </source>
</evidence>
<organism evidence="6">
    <name type="scientific">hydrothermal vent metagenome</name>
    <dbReference type="NCBI Taxonomy" id="652676"/>
    <lineage>
        <taxon>unclassified sequences</taxon>
        <taxon>metagenomes</taxon>
        <taxon>ecological metagenomes</taxon>
    </lineage>
</organism>
<accession>A0A170QAP5</accession>
<dbReference type="InterPro" id="IPR003710">
    <property type="entry name" value="ApbA"/>
</dbReference>
<dbReference type="Pfam" id="PF08546">
    <property type="entry name" value="ApbA_C"/>
    <property type="match status" value="1"/>
</dbReference>
<dbReference type="AlphaFoldDB" id="A0A170QAP5"/>
<name>A0A170QAP5_9ZZZZ</name>
<evidence type="ECO:0000256" key="1">
    <source>
        <dbReference type="ARBA" id="ARBA00007870"/>
    </source>
</evidence>
<keyword evidence="2" id="KW-0521">NADP</keyword>
<dbReference type="InterPro" id="IPR013332">
    <property type="entry name" value="KPR_N"/>
</dbReference>
<gene>
    <name evidence="6" type="ORF">MGWOODY_Clf421</name>
</gene>
<dbReference type="NCBIfam" id="TIGR00745">
    <property type="entry name" value="apbA_panE"/>
    <property type="match status" value="1"/>
</dbReference>
<sequence>MRIAIMGAGGVGGCLGGLLGKAGNDVWLIVRGEHLEAIRANGLKLVRPDTEFVVQVNATDNPAEVGPVDLVLFTVKTYQNRHVITTLKPLMGHETSVITLQNGVESHEQLGAVLGPSNILPGAYWASSHILSPGVIGEDVPAQISFGEIDDTDSLRSPDIRKVFRDAGIETEISLDPLQVLWEKFIVLSALAGITSAAQTRPKELLQYPDARTMFCNAMEESLAVGLAKGINLPDNLVQDSLKYIESLPDFQNSMQGDYEAGRATELEALSGAVIRLGKQIGVKTPVHEFLYSVLLPHKDGFPTVN</sequence>
<keyword evidence="3 6" id="KW-0560">Oxidoreductase</keyword>
<dbReference type="EMBL" id="FAXA01000357">
    <property type="protein sequence ID" value="CUV03143.1"/>
    <property type="molecule type" value="Genomic_DNA"/>
</dbReference>
<evidence type="ECO:0000256" key="3">
    <source>
        <dbReference type="ARBA" id="ARBA00023002"/>
    </source>
</evidence>
<dbReference type="GO" id="GO:0015940">
    <property type="term" value="P:pantothenate biosynthetic process"/>
    <property type="evidence" value="ECO:0007669"/>
    <property type="project" value="InterPro"/>
</dbReference>
<dbReference type="Gene3D" id="3.40.50.720">
    <property type="entry name" value="NAD(P)-binding Rossmann-like Domain"/>
    <property type="match status" value="1"/>
</dbReference>
<dbReference type="InterPro" id="IPR013752">
    <property type="entry name" value="KPA_reductase"/>
</dbReference>
<evidence type="ECO:0000259" key="4">
    <source>
        <dbReference type="Pfam" id="PF02558"/>
    </source>
</evidence>
<dbReference type="GO" id="GO:0005737">
    <property type="term" value="C:cytoplasm"/>
    <property type="evidence" value="ECO:0007669"/>
    <property type="project" value="TreeGrafter"/>
</dbReference>
<protein>
    <submittedName>
        <fullName evidence="6">2-dehydropantoate 2-reductase</fullName>
        <ecNumber evidence="6">1.1.1.169</ecNumber>
    </submittedName>
</protein>
<dbReference type="PANTHER" id="PTHR21708:SF26">
    <property type="entry name" value="2-DEHYDROPANTOATE 2-REDUCTASE"/>
    <property type="match status" value="1"/>
</dbReference>
<comment type="similarity">
    <text evidence="1">Belongs to the ketopantoate reductase family.</text>
</comment>
<dbReference type="SUPFAM" id="SSF48179">
    <property type="entry name" value="6-phosphogluconate dehydrogenase C-terminal domain-like"/>
    <property type="match status" value="1"/>
</dbReference>
<proteinExistence type="inferred from homology"/>
<dbReference type="FunFam" id="3.40.50.720:FF:000307">
    <property type="entry name" value="2-dehydropantoate 2-reductase"/>
    <property type="match status" value="1"/>
</dbReference>
<evidence type="ECO:0000256" key="2">
    <source>
        <dbReference type="ARBA" id="ARBA00022857"/>
    </source>
</evidence>
<dbReference type="InterPro" id="IPR036291">
    <property type="entry name" value="NAD(P)-bd_dom_sf"/>
</dbReference>
<evidence type="ECO:0000259" key="5">
    <source>
        <dbReference type="Pfam" id="PF08546"/>
    </source>
</evidence>
<feature type="domain" description="Ketopantoate reductase N-terminal" evidence="4">
    <location>
        <begin position="3"/>
        <end position="150"/>
    </location>
</feature>
<dbReference type="Gene3D" id="1.10.1040.10">
    <property type="entry name" value="N-(1-d-carboxylethyl)-l-norvaline Dehydrogenase, domain 2"/>
    <property type="match status" value="1"/>
</dbReference>
<dbReference type="FunFam" id="1.10.1040.10:FF:000017">
    <property type="entry name" value="2-dehydropantoate 2-reductase"/>
    <property type="match status" value="1"/>
</dbReference>
<feature type="domain" description="Ketopantoate reductase C-terminal" evidence="5">
    <location>
        <begin position="179"/>
        <end position="295"/>
    </location>
</feature>
<dbReference type="EC" id="1.1.1.169" evidence="6"/>
<dbReference type="Pfam" id="PF02558">
    <property type="entry name" value="ApbA"/>
    <property type="match status" value="1"/>
</dbReference>
<dbReference type="InterPro" id="IPR051402">
    <property type="entry name" value="KPR-Related"/>
</dbReference>
<dbReference type="PANTHER" id="PTHR21708">
    <property type="entry name" value="PROBABLE 2-DEHYDROPANTOATE 2-REDUCTASE"/>
    <property type="match status" value="1"/>
</dbReference>
<dbReference type="InterPro" id="IPR013328">
    <property type="entry name" value="6PGD_dom2"/>
</dbReference>
<reference evidence="6" key="1">
    <citation type="submission" date="2015-10" db="EMBL/GenBank/DDBJ databases">
        <authorList>
            <person name="Gilbert D.G."/>
        </authorList>
    </citation>
    <scope>NUCLEOTIDE SEQUENCE</scope>
</reference>